<dbReference type="Pfam" id="PF13715">
    <property type="entry name" value="CarbopepD_reg_2"/>
    <property type="match status" value="1"/>
</dbReference>
<dbReference type="InterPro" id="IPR023997">
    <property type="entry name" value="TonB-dep_OMP_SusC/RagA_CS"/>
</dbReference>
<dbReference type="AlphaFoldDB" id="A0A3E5F708"/>
<keyword evidence="4" id="KW-0410">Iron transport</keyword>
<dbReference type="InterPro" id="IPR023996">
    <property type="entry name" value="TonB-dep_OMP_SusC/RagA"/>
</dbReference>
<evidence type="ECO:0000256" key="7">
    <source>
        <dbReference type="ARBA" id="ARBA00023077"/>
    </source>
</evidence>
<proteinExistence type="inferred from homology"/>
<dbReference type="InterPro" id="IPR008969">
    <property type="entry name" value="CarboxyPept-like_regulatory"/>
</dbReference>
<dbReference type="Gene3D" id="2.40.170.20">
    <property type="entry name" value="TonB-dependent receptor, beta-barrel domain"/>
    <property type="match status" value="1"/>
</dbReference>
<evidence type="ECO:0000259" key="14">
    <source>
        <dbReference type="Pfam" id="PF07715"/>
    </source>
</evidence>
<evidence type="ECO:0000256" key="9">
    <source>
        <dbReference type="ARBA" id="ARBA00023237"/>
    </source>
</evidence>
<evidence type="ECO:0000313" key="15">
    <source>
        <dbReference type="EMBL" id="RGN97463.1"/>
    </source>
</evidence>
<sequence length="1115" mass="122518">MRTHLMKKNFVSKAYHVSVVFRSLAMFCFLLFVCVYNLYAIGAQSLNSLITINQNNAELLHIMGDIEKQSNYLFVYNKDVDVHRSVSLHVVNKPLNTVLTDLFGNSDVRFAIESSYIVLSAAKNSERSQNTDQSDINVSGRVVDVFGEPIPGVTVQVEGTTVGAITDLNGNYKLAVPSENSVLVFSFIGYQSVKATVGSQRTINITLKEDTQALDEVVVIGYGTARKSDLTGSLSSVSSDSYEHQNVTRIDEALQGRAAGLQISNTVGAPGGDVRIRIRGANSVLGDNSPLFVIDGFVGADFNLLNPNDIKSIEVLKDASSTTIYGSRGANGVILVTTKSGSKDGKVSVSYQGSVSISNQIKKYEMLSAGDFATTVNEHDKAMGVENLKFTPEQIEEYYRTGGFDYNDAVFQTAISTQHQLSISGGTEKTQYRVSGNFLSMDGIVRESGFDRYTIRANVNTKVNKKLSFRFNANGTYASGKNNHGRTGAGNPVVQALAWAPTTNPYDGNGGYVISDPVGSIKTNPLAMIYDTENLRSRTFVNVIGGARYEIIPGLSADFQAAADLGFYNNKTWSGNYASNNSPSASKANNQAVTLQTTTQISYDKVFKDIHHINAVVALETQKYDWESLNGSASNLKFAELKYDNLAQAASNSVGSDYSMWALLSYLGRINYTLMDKYLFSVSVRRDGSSKFADGHKFSTFPAMAIAWNLGNEEFIKKLNIFDKLKLRASWGLTGSQAISPYATLATYNTSVYYAFTTGGRTNGIQMGNPGNTDLKWETTEQLDFGLELGFFNNRLNVELDYFQKHTRDLLLNKSVPYFLGGGSIVSNVGDIENKGVELNITAKIISTKDWGWESTFNFSSVRNEVTNLGDETRIFDNTDVIGLNGQPAFVYQVGKPLGSLWGLKYLGPWKKDQAEEAAKYGCKPGDARYEDLDGNYAIDGSDYQIIGCGMPKYSLGWNNTVTYKGFTLNAFFQGSFGADKLNFTRGLHLMGDRDARQATLAEIKERYIPGMNENAWLPAWSPTSKWETQSTLFLENANYLRLKNLSVSYDFKVKKFADFRISLSATNLFTITKYKGIDPESSNVGGGTTDVQQGIDYGAYPNSKTYTLGLNITF</sequence>
<comment type="similarity">
    <text evidence="10 11">Belongs to the TonB-dependent receptor family.</text>
</comment>
<keyword evidence="5 10" id="KW-0812">Transmembrane</keyword>
<reference evidence="15 16" key="1">
    <citation type="submission" date="2018-08" db="EMBL/GenBank/DDBJ databases">
        <title>A genome reference for cultivated species of the human gut microbiota.</title>
        <authorList>
            <person name="Zou Y."/>
            <person name="Xue W."/>
            <person name="Luo G."/>
        </authorList>
    </citation>
    <scope>NUCLEOTIDE SEQUENCE [LARGE SCALE GENOMIC DNA]</scope>
    <source>
        <strain evidence="15 16">OM03-4</strain>
    </source>
</reference>
<keyword evidence="3 10" id="KW-1134">Transmembrane beta strand</keyword>
<evidence type="ECO:0000313" key="16">
    <source>
        <dbReference type="Proteomes" id="UP000260759"/>
    </source>
</evidence>
<accession>A0A3E5F708</accession>
<dbReference type="GO" id="GO:0009279">
    <property type="term" value="C:cell outer membrane"/>
    <property type="evidence" value="ECO:0007669"/>
    <property type="project" value="UniProtKB-SubCell"/>
</dbReference>
<evidence type="ECO:0000256" key="11">
    <source>
        <dbReference type="RuleBase" id="RU003357"/>
    </source>
</evidence>
<keyword evidence="4" id="KW-0406">Ion transport</keyword>
<feature type="domain" description="TonB-dependent receptor-like beta-barrel" evidence="12">
    <location>
        <begin position="558"/>
        <end position="969"/>
    </location>
</feature>
<keyword evidence="6" id="KW-0408">Iron</keyword>
<evidence type="ECO:0000256" key="3">
    <source>
        <dbReference type="ARBA" id="ARBA00022452"/>
    </source>
</evidence>
<dbReference type="Gene3D" id="2.60.40.1120">
    <property type="entry name" value="Carboxypeptidase-like, regulatory domain"/>
    <property type="match status" value="1"/>
</dbReference>
<dbReference type="FunFam" id="2.60.40.1120:FF:000003">
    <property type="entry name" value="Outer membrane protein Omp121"/>
    <property type="match status" value="1"/>
</dbReference>
<evidence type="ECO:0000256" key="4">
    <source>
        <dbReference type="ARBA" id="ARBA00022496"/>
    </source>
</evidence>
<comment type="subcellular location">
    <subcellularLocation>
        <location evidence="1 10">Cell outer membrane</location>
        <topology evidence="1 10">Multi-pass membrane protein</topology>
    </subcellularLocation>
</comment>
<evidence type="ECO:0000256" key="8">
    <source>
        <dbReference type="ARBA" id="ARBA00023136"/>
    </source>
</evidence>
<organism evidence="15 16">
    <name type="scientific">Bacteroides uniformis</name>
    <dbReference type="NCBI Taxonomy" id="820"/>
    <lineage>
        <taxon>Bacteria</taxon>
        <taxon>Pseudomonadati</taxon>
        <taxon>Bacteroidota</taxon>
        <taxon>Bacteroidia</taxon>
        <taxon>Bacteroidales</taxon>
        <taxon>Bacteroidaceae</taxon>
        <taxon>Bacteroides</taxon>
    </lineage>
</organism>
<dbReference type="InterPro" id="IPR012910">
    <property type="entry name" value="Plug_dom"/>
</dbReference>
<dbReference type="NCBIfam" id="TIGR04057">
    <property type="entry name" value="SusC_RagA_signa"/>
    <property type="match status" value="1"/>
</dbReference>
<gene>
    <name evidence="15" type="ORF">DXB37_00955</name>
</gene>
<evidence type="ECO:0000259" key="13">
    <source>
        <dbReference type="Pfam" id="PF07660"/>
    </source>
</evidence>
<evidence type="ECO:0000259" key="12">
    <source>
        <dbReference type="Pfam" id="PF00593"/>
    </source>
</evidence>
<feature type="domain" description="TonB-dependent receptor plug" evidence="14">
    <location>
        <begin position="227"/>
        <end position="333"/>
    </location>
</feature>
<dbReference type="InterPro" id="IPR039426">
    <property type="entry name" value="TonB-dep_rcpt-like"/>
</dbReference>
<evidence type="ECO:0000256" key="10">
    <source>
        <dbReference type="PROSITE-ProRule" id="PRU01360"/>
    </source>
</evidence>
<evidence type="ECO:0000256" key="2">
    <source>
        <dbReference type="ARBA" id="ARBA00022448"/>
    </source>
</evidence>
<dbReference type="SUPFAM" id="SSF56935">
    <property type="entry name" value="Porins"/>
    <property type="match status" value="1"/>
</dbReference>
<evidence type="ECO:0000256" key="1">
    <source>
        <dbReference type="ARBA" id="ARBA00004571"/>
    </source>
</evidence>
<evidence type="ECO:0000256" key="5">
    <source>
        <dbReference type="ARBA" id="ARBA00022692"/>
    </source>
</evidence>
<dbReference type="Proteomes" id="UP000260759">
    <property type="component" value="Unassembled WGS sequence"/>
</dbReference>
<dbReference type="SUPFAM" id="SSF49464">
    <property type="entry name" value="Carboxypeptidase regulatory domain-like"/>
    <property type="match status" value="1"/>
</dbReference>
<dbReference type="EMBL" id="QSVA01000001">
    <property type="protein sequence ID" value="RGN97463.1"/>
    <property type="molecule type" value="Genomic_DNA"/>
</dbReference>
<dbReference type="Pfam" id="PF07715">
    <property type="entry name" value="Plug"/>
    <property type="match status" value="1"/>
</dbReference>
<keyword evidence="8 10" id="KW-0472">Membrane</keyword>
<keyword evidence="7 11" id="KW-0798">TonB box</keyword>
<evidence type="ECO:0000256" key="6">
    <source>
        <dbReference type="ARBA" id="ARBA00023004"/>
    </source>
</evidence>
<keyword evidence="2 10" id="KW-0813">Transport</keyword>
<protein>
    <submittedName>
        <fullName evidence="15">SusC/RagA family TonB-linked outer membrane protein</fullName>
    </submittedName>
</protein>
<dbReference type="Pfam" id="PF07660">
    <property type="entry name" value="STN"/>
    <property type="match status" value="1"/>
</dbReference>
<dbReference type="InterPro" id="IPR036942">
    <property type="entry name" value="Beta-barrel_TonB_sf"/>
</dbReference>
<dbReference type="RefSeq" id="WP_117599312.1">
    <property type="nucleotide sequence ID" value="NZ_QSVA01000001.1"/>
</dbReference>
<feature type="domain" description="Secretin/TonB short N-terminal" evidence="13">
    <location>
        <begin position="72"/>
        <end position="121"/>
    </location>
</feature>
<dbReference type="FunFam" id="2.170.130.10:FF:000008">
    <property type="entry name" value="SusC/RagA family TonB-linked outer membrane protein"/>
    <property type="match status" value="1"/>
</dbReference>
<keyword evidence="9 10" id="KW-0998">Cell outer membrane</keyword>
<dbReference type="Gene3D" id="2.170.130.10">
    <property type="entry name" value="TonB-dependent receptor, plug domain"/>
    <property type="match status" value="1"/>
</dbReference>
<dbReference type="GO" id="GO:0006826">
    <property type="term" value="P:iron ion transport"/>
    <property type="evidence" value="ECO:0007669"/>
    <property type="project" value="UniProtKB-KW"/>
</dbReference>
<name>A0A3E5F708_BACUN</name>
<dbReference type="InterPro" id="IPR037066">
    <property type="entry name" value="Plug_dom_sf"/>
</dbReference>
<comment type="caution">
    <text evidence="15">The sequence shown here is derived from an EMBL/GenBank/DDBJ whole genome shotgun (WGS) entry which is preliminary data.</text>
</comment>
<dbReference type="InterPro" id="IPR011662">
    <property type="entry name" value="Secretin/TonB_short_N"/>
</dbReference>
<dbReference type="PROSITE" id="PS52016">
    <property type="entry name" value="TONB_DEPENDENT_REC_3"/>
    <property type="match status" value="1"/>
</dbReference>
<dbReference type="NCBIfam" id="TIGR04056">
    <property type="entry name" value="OMP_RagA_SusC"/>
    <property type="match status" value="1"/>
</dbReference>
<dbReference type="Pfam" id="PF00593">
    <property type="entry name" value="TonB_dep_Rec_b-barrel"/>
    <property type="match status" value="1"/>
</dbReference>
<dbReference type="InterPro" id="IPR000531">
    <property type="entry name" value="Beta-barrel_TonB"/>
</dbReference>